<dbReference type="GO" id="GO:0008168">
    <property type="term" value="F:methyltransferase activity"/>
    <property type="evidence" value="ECO:0007669"/>
    <property type="project" value="UniProtKB-KW"/>
</dbReference>
<evidence type="ECO:0000313" key="2">
    <source>
        <dbReference type="EMBL" id="MFC3908384.1"/>
    </source>
</evidence>
<name>A0ABV8CE11_9GAMM</name>
<keyword evidence="2" id="KW-0808">Transferase</keyword>
<dbReference type="GO" id="GO:0032259">
    <property type="term" value="P:methylation"/>
    <property type="evidence" value="ECO:0007669"/>
    <property type="project" value="UniProtKB-KW"/>
</dbReference>
<proteinExistence type="predicted"/>
<dbReference type="SUPFAM" id="SSF53335">
    <property type="entry name" value="S-adenosyl-L-methionine-dependent methyltransferases"/>
    <property type="match status" value="1"/>
</dbReference>
<protein>
    <submittedName>
        <fullName evidence="2">Methyltransferase domain-containing protein</fullName>
    </submittedName>
</protein>
<dbReference type="Pfam" id="PF13847">
    <property type="entry name" value="Methyltransf_31"/>
    <property type="match status" value="1"/>
</dbReference>
<dbReference type="RefSeq" id="WP_382341602.1">
    <property type="nucleotide sequence ID" value="NZ_JBHSAB010000004.1"/>
</dbReference>
<organism evidence="2 3">
    <name type="scientific">Legionella dresdenensis</name>
    <dbReference type="NCBI Taxonomy" id="450200"/>
    <lineage>
        <taxon>Bacteria</taxon>
        <taxon>Pseudomonadati</taxon>
        <taxon>Pseudomonadota</taxon>
        <taxon>Gammaproteobacteria</taxon>
        <taxon>Legionellales</taxon>
        <taxon>Legionellaceae</taxon>
        <taxon>Legionella</taxon>
    </lineage>
</organism>
<keyword evidence="2" id="KW-0489">Methyltransferase</keyword>
<evidence type="ECO:0000259" key="1">
    <source>
        <dbReference type="Pfam" id="PF13847"/>
    </source>
</evidence>
<accession>A0ABV8CE11</accession>
<dbReference type="PANTHER" id="PTHR43861">
    <property type="entry name" value="TRANS-ACONITATE 2-METHYLTRANSFERASE-RELATED"/>
    <property type="match status" value="1"/>
</dbReference>
<keyword evidence="3" id="KW-1185">Reference proteome</keyword>
<dbReference type="Proteomes" id="UP001595758">
    <property type="component" value="Unassembled WGS sequence"/>
</dbReference>
<sequence length="261" mass="30504">MKKVIYHKQKLIDLLGNYEDKSILDYGCGDGDFIDILLKKNQKPNVIYAVDAEPKMIEKVNNRFKNLIDQQLVIPKLVSTPQELEHLKFDKIICHNVLECIDDKLTFINNFSKLLKSHSIFILSHHDFDSALYNSHFKNLTRQLVHHFSDTQQQWQKYSDGQMGRKIPGLLSQSIFNAHYHCETWRLFETKFIDDNYGFLMADMLMDAGKGHFPDSELHQWYQDLVKKHDSGEYYFAIDLVYAICTFTIPFATHSCSNRGS</sequence>
<dbReference type="PANTHER" id="PTHR43861:SF6">
    <property type="entry name" value="METHYLTRANSFERASE TYPE 11"/>
    <property type="match status" value="1"/>
</dbReference>
<dbReference type="Gene3D" id="3.40.50.150">
    <property type="entry name" value="Vaccinia Virus protein VP39"/>
    <property type="match status" value="1"/>
</dbReference>
<dbReference type="EMBL" id="JBHSAB010000004">
    <property type="protein sequence ID" value="MFC3908384.1"/>
    <property type="molecule type" value="Genomic_DNA"/>
</dbReference>
<comment type="caution">
    <text evidence="2">The sequence shown here is derived from an EMBL/GenBank/DDBJ whole genome shotgun (WGS) entry which is preliminary data.</text>
</comment>
<feature type="domain" description="Methyltransferase" evidence="1">
    <location>
        <begin position="20"/>
        <end position="158"/>
    </location>
</feature>
<dbReference type="InterPro" id="IPR029063">
    <property type="entry name" value="SAM-dependent_MTases_sf"/>
</dbReference>
<reference evidence="3" key="1">
    <citation type="journal article" date="2019" name="Int. J. Syst. Evol. Microbiol.">
        <title>The Global Catalogue of Microorganisms (GCM) 10K type strain sequencing project: providing services to taxonomists for standard genome sequencing and annotation.</title>
        <authorList>
            <consortium name="The Broad Institute Genomics Platform"/>
            <consortium name="The Broad Institute Genome Sequencing Center for Infectious Disease"/>
            <person name="Wu L."/>
            <person name="Ma J."/>
        </authorList>
    </citation>
    <scope>NUCLEOTIDE SEQUENCE [LARGE SCALE GENOMIC DNA]</scope>
    <source>
        <strain evidence="3">CCUG 59858</strain>
    </source>
</reference>
<gene>
    <name evidence="2" type="ORF">ACFORL_04750</name>
</gene>
<evidence type="ECO:0000313" key="3">
    <source>
        <dbReference type="Proteomes" id="UP001595758"/>
    </source>
</evidence>
<dbReference type="CDD" id="cd02440">
    <property type="entry name" value="AdoMet_MTases"/>
    <property type="match status" value="1"/>
</dbReference>
<dbReference type="InterPro" id="IPR025714">
    <property type="entry name" value="Methyltranfer_dom"/>
</dbReference>